<dbReference type="InterPro" id="IPR006089">
    <property type="entry name" value="Acyl-CoA_DH_CS"/>
</dbReference>
<evidence type="ECO:0000259" key="9">
    <source>
        <dbReference type="Pfam" id="PF02771"/>
    </source>
</evidence>
<evidence type="ECO:0000256" key="4">
    <source>
        <dbReference type="ARBA" id="ARBA00022827"/>
    </source>
</evidence>
<evidence type="ECO:0000256" key="6">
    <source>
        <dbReference type="RuleBase" id="RU362125"/>
    </source>
</evidence>
<comment type="similarity">
    <text evidence="2 6">Belongs to the acyl-CoA dehydrogenase family.</text>
</comment>
<evidence type="ECO:0000259" key="7">
    <source>
        <dbReference type="Pfam" id="PF00441"/>
    </source>
</evidence>
<dbReference type="PANTHER" id="PTHR43884">
    <property type="entry name" value="ACYL-COA DEHYDROGENASE"/>
    <property type="match status" value="1"/>
</dbReference>
<dbReference type="InterPro" id="IPR037069">
    <property type="entry name" value="AcylCoA_DH/ox_N_sf"/>
</dbReference>
<dbReference type="EMBL" id="KF900560">
    <property type="protein sequence ID" value="AIE99317.1"/>
    <property type="molecule type" value="Genomic_DNA"/>
</dbReference>
<dbReference type="Gene3D" id="2.40.110.10">
    <property type="entry name" value="Butyryl-CoA Dehydrogenase, subunit A, domain 2"/>
    <property type="match status" value="1"/>
</dbReference>
<gene>
    <name evidence="10" type="primary">ACADM</name>
    <name evidence="10" type="synonym">acd</name>
</gene>
<dbReference type="Gene3D" id="1.10.540.10">
    <property type="entry name" value="Acyl-CoA dehydrogenase/oxidase, N-terminal domain"/>
    <property type="match status" value="1"/>
</dbReference>
<dbReference type="FunFam" id="2.40.110.10:FF:000001">
    <property type="entry name" value="Acyl-CoA dehydrogenase, mitochondrial"/>
    <property type="match status" value="1"/>
</dbReference>
<feature type="domain" description="Acyl-CoA oxidase/dehydrogenase middle" evidence="8">
    <location>
        <begin position="122"/>
        <end position="216"/>
    </location>
</feature>
<dbReference type="InterPro" id="IPR046373">
    <property type="entry name" value="Acyl-CoA_Oxase/DH_mid-dom_sf"/>
</dbReference>
<dbReference type="Pfam" id="PF00441">
    <property type="entry name" value="Acyl-CoA_dh_1"/>
    <property type="match status" value="1"/>
</dbReference>
<dbReference type="InterPro" id="IPR006091">
    <property type="entry name" value="Acyl-CoA_Oxase/DH_mid-dom"/>
</dbReference>
<evidence type="ECO:0000259" key="8">
    <source>
        <dbReference type="Pfam" id="PF02770"/>
    </source>
</evidence>
<dbReference type="AlphaFoldDB" id="A0A075GCC6"/>
<dbReference type="PANTHER" id="PTHR43884:SF12">
    <property type="entry name" value="ISOVALERYL-COA DEHYDROGENASE, MITOCHONDRIAL-RELATED"/>
    <property type="match status" value="1"/>
</dbReference>
<feature type="domain" description="Acyl-CoA dehydrogenase/oxidase C-terminal" evidence="7">
    <location>
        <begin position="229"/>
        <end position="378"/>
    </location>
</feature>
<dbReference type="Pfam" id="PF02771">
    <property type="entry name" value="Acyl-CoA_dh_N"/>
    <property type="match status" value="1"/>
</dbReference>
<dbReference type="GO" id="GO:0050660">
    <property type="term" value="F:flavin adenine dinucleotide binding"/>
    <property type="evidence" value="ECO:0007669"/>
    <property type="project" value="InterPro"/>
</dbReference>
<dbReference type="InterPro" id="IPR009100">
    <property type="entry name" value="AcylCoA_DH/oxidase_NM_dom_sf"/>
</dbReference>
<protein>
    <submittedName>
        <fullName evidence="10">Acyl-CoA dehydrogenase (ACADM, acd)</fullName>
        <ecNumber evidence="10">1.3.8.7</ecNumber>
    </submittedName>
</protein>
<dbReference type="PIRSF" id="PIRSF016578">
    <property type="entry name" value="HsaA"/>
    <property type="match status" value="1"/>
</dbReference>
<dbReference type="EC" id="1.3.8.7" evidence="10"/>
<name>A0A075GCC6_9EURY</name>
<keyword evidence="5 6" id="KW-0560">Oxidoreductase</keyword>
<reference evidence="10" key="1">
    <citation type="journal article" date="2014" name="Genome Biol. Evol.">
        <title>Pangenome evidence for extensive interdomain horizontal transfer affecting lineage core and shell genes in uncultured planktonic thaumarchaeota and euryarchaeota.</title>
        <authorList>
            <person name="Deschamps P."/>
            <person name="Zivanovic Y."/>
            <person name="Moreira D."/>
            <person name="Rodriguez-Valera F."/>
            <person name="Lopez-Garcia P."/>
        </authorList>
    </citation>
    <scope>NUCLEOTIDE SEQUENCE</scope>
</reference>
<feature type="domain" description="Acyl-CoA dehydrogenase/oxidase N-terminal" evidence="9">
    <location>
        <begin position="7"/>
        <end position="117"/>
    </location>
</feature>
<evidence type="ECO:0000256" key="2">
    <source>
        <dbReference type="ARBA" id="ARBA00009347"/>
    </source>
</evidence>
<dbReference type="Gene3D" id="1.20.140.10">
    <property type="entry name" value="Butyryl-CoA Dehydrogenase, subunit A, domain 3"/>
    <property type="match status" value="1"/>
</dbReference>
<keyword evidence="3 6" id="KW-0285">Flavoprotein</keyword>
<dbReference type="Pfam" id="PF02770">
    <property type="entry name" value="Acyl-CoA_dh_M"/>
    <property type="match status" value="1"/>
</dbReference>
<accession>A0A075GCC6</accession>
<dbReference type="FunFam" id="1.20.140.10:FF:000011">
    <property type="entry name" value="Medium-chain specific acyl-CoA dehydrogenase, mitochondrial"/>
    <property type="match status" value="1"/>
</dbReference>
<comment type="cofactor">
    <cofactor evidence="1 6">
        <name>FAD</name>
        <dbReference type="ChEBI" id="CHEBI:57692"/>
    </cofactor>
</comment>
<organism evidence="10">
    <name type="scientific">uncultured marine group II/III euryarchaeote KM3_109_A02</name>
    <dbReference type="NCBI Taxonomy" id="1457849"/>
    <lineage>
        <taxon>Archaea</taxon>
        <taxon>Methanobacteriati</taxon>
        <taxon>Methanobacteriota</taxon>
        <taxon>environmental samples</taxon>
    </lineage>
</organism>
<keyword evidence="4 6" id="KW-0274">FAD</keyword>
<dbReference type="InterPro" id="IPR013786">
    <property type="entry name" value="AcylCoA_DH/ox_N"/>
</dbReference>
<dbReference type="GO" id="GO:0070991">
    <property type="term" value="F:medium-chain fatty acyl-CoA dehydrogenase activity"/>
    <property type="evidence" value="ECO:0007669"/>
    <property type="project" value="UniProtKB-EC"/>
</dbReference>
<dbReference type="FunFam" id="1.10.540.10:FF:000002">
    <property type="entry name" value="Acyl-CoA dehydrogenase FadE19"/>
    <property type="match status" value="1"/>
</dbReference>
<proteinExistence type="inferred from homology"/>
<dbReference type="SUPFAM" id="SSF56645">
    <property type="entry name" value="Acyl-CoA dehydrogenase NM domain-like"/>
    <property type="match status" value="1"/>
</dbReference>
<evidence type="ECO:0000256" key="3">
    <source>
        <dbReference type="ARBA" id="ARBA00022630"/>
    </source>
</evidence>
<sequence>MVDFTLSEEQEMLQQMARDFAASEIKPKAEAWDRESEFPRDAIRKAHDLGLLTVKIPEEFGGFGMGSFEEVLICEEFGWGDPGFATACGSTMLASYPVITGGTHDQKQRYLSKVADGCIASYCVTEPGAGSDVQSITTQAVRDGDDYVINGSKMWITGAGHADWFFVLAYTDPSAGYKGMSGFIVDADSPGIALGKKEENMGQRCSDTRSVDFVDVRVPAENLIGEKEDDGWMNAMRAFDLSRPTIAAHAVGNARGAMEESLQYANERETFGQPIYRHQGVSFMIADMATKVEAARLLTWQAAKKADTGERNTLEAAHAKRFAADMAMEVTTDAVQVFGGYGYSEEYPVARRMRGAKVVQIFEGSSQIQRLIISREMLRD</sequence>
<dbReference type="PROSITE" id="PS00072">
    <property type="entry name" value="ACYL_COA_DH_1"/>
    <property type="match status" value="1"/>
</dbReference>
<dbReference type="InterPro" id="IPR009075">
    <property type="entry name" value="AcylCo_DH/oxidase_C"/>
</dbReference>
<dbReference type="SUPFAM" id="SSF47203">
    <property type="entry name" value="Acyl-CoA dehydrogenase C-terminal domain-like"/>
    <property type="match status" value="1"/>
</dbReference>
<dbReference type="InterPro" id="IPR036250">
    <property type="entry name" value="AcylCo_DH-like_C"/>
</dbReference>
<evidence type="ECO:0000256" key="1">
    <source>
        <dbReference type="ARBA" id="ARBA00001974"/>
    </source>
</evidence>
<evidence type="ECO:0000313" key="10">
    <source>
        <dbReference type="EMBL" id="AIE99317.1"/>
    </source>
</evidence>
<evidence type="ECO:0000256" key="5">
    <source>
        <dbReference type="ARBA" id="ARBA00023002"/>
    </source>
</evidence>